<accession>A0A5N6Z118</accession>
<dbReference type="Proteomes" id="UP000327118">
    <property type="component" value="Unassembled WGS sequence"/>
</dbReference>
<dbReference type="OrthoDB" id="4459037at2759"/>
<proteinExistence type="predicted"/>
<keyword evidence="2" id="KW-1185">Reference proteome</keyword>
<name>A0A5N6Z118_9EURO</name>
<evidence type="ECO:0000313" key="1">
    <source>
        <dbReference type="EMBL" id="KAE8351108.1"/>
    </source>
</evidence>
<dbReference type="AlphaFoldDB" id="A0A5N6Z118"/>
<gene>
    <name evidence="1" type="ORF">BDV28DRAFT_25990</name>
</gene>
<sequence>MIPTGNTDDLVNELVKTVGLDNLAKLDEWKDRNLRESSTPTANAPLDSSHVTYSGAGSYGGMQGTASELSDAGDDTSKLMAGLLRLVGDRVREAMLSRDERTLD</sequence>
<organism evidence="1 2">
    <name type="scientific">Aspergillus coremiiformis</name>
    <dbReference type="NCBI Taxonomy" id="138285"/>
    <lineage>
        <taxon>Eukaryota</taxon>
        <taxon>Fungi</taxon>
        <taxon>Dikarya</taxon>
        <taxon>Ascomycota</taxon>
        <taxon>Pezizomycotina</taxon>
        <taxon>Eurotiomycetes</taxon>
        <taxon>Eurotiomycetidae</taxon>
        <taxon>Eurotiales</taxon>
        <taxon>Aspergillaceae</taxon>
        <taxon>Aspergillus</taxon>
        <taxon>Aspergillus subgen. Circumdati</taxon>
    </lineage>
</organism>
<protein>
    <submittedName>
        <fullName evidence="1">Uncharacterized protein</fullName>
    </submittedName>
</protein>
<evidence type="ECO:0000313" key="2">
    <source>
        <dbReference type="Proteomes" id="UP000327118"/>
    </source>
</evidence>
<reference evidence="2" key="1">
    <citation type="submission" date="2019-04" db="EMBL/GenBank/DDBJ databases">
        <title>Friends and foes A comparative genomics studyof 23 Aspergillus species from section Flavi.</title>
        <authorList>
            <consortium name="DOE Joint Genome Institute"/>
            <person name="Kjaerbolling I."/>
            <person name="Vesth T."/>
            <person name="Frisvad J.C."/>
            <person name="Nybo J.L."/>
            <person name="Theobald S."/>
            <person name="Kildgaard S."/>
            <person name="Isbrandt T."/>
            <person name="Kuo A."/>
            <person name="Sato A."/>
            <person name="Lyhne E.K."/>
            <person name="Kogle M.E."/>
            <person name="Wiebenga A."/>
            <person name="Kun R.S."/>
            <person name="Lubbers R.J."/>
            <person name="Makela M.R."/>
            <person name="Barry K."/>
            <person name="Chovatia M."/>
            <person name="Clum A."/>
            <person name="Daum C."/>
            <person name="Haridas S."/>
            <person name="He G."/>
            <person name="LaButti K."/>
            <person name="Lipzen A."/>
            <person name="Mondo S."/>
            <person name="Riley R."/>
            <person name="Salamov A."/>
            <person name="Simmons B.A."/>
            <person name="Magnuson J.K."/>
            <person name="Henrissat B."/>
            <person name="Mortensen U.H."/>
            <person name="Larsen T.O."/>
            <person name="Devries R.P."/>
            <person name="Grigoriev I.V."/>
            <person name="Machida M."/>
            <person name="Baker S.E."/>
            <person name="Andersen M.R."/>
        </authorList>
    </citation>
    <scope>NUCLEOTIDE SEQUENCE [LARGE SCALE GENOMIC DNA]</scope>
    <source>
        <strain evidence="2">CBS 553.77</strain>
    </source>
</reference>
<dbReference type="EMBL" id="ML739187">
    <property type="protein sequence ID" value="KAE8351108.1"/>
    <property type="molecule type" value="Genomic_DNA"/>
</dbReference>